<evidence type="ECO:0000256" key="9">
    <source>
        <dbReference type="SAM" id="MobiDB-lite"/>
    </source>
</evidence>
<dbReference type="PROSITE" id="PS00232">
    <property type="entry name" value="CADHERIN_1"/>
    <property type="match status" value="1"/>
</dbReference>
<evidence type="ECO:0000256" key="8">
    <source>
        <dbReference type="PROSITE-ProRule" id="PRU00043"/>
    </source>
</evidence>
<evidence type="ECO:0000313" key="12">
    <source>
        <dbReference type="EMBL" id="CAI8014770.1"/>
    </source>
</evidence>
<dbReference type="PRINTS" id="PR00205">
    <property type="entry name" value="CADHERIN"/>
</dbReference>
<dbReference type="PANTHER" id="PTHR24028">
    <property type="entry name" value="CADHERIN-87A"/>
    <property type="match status" value="1"/>
</dbReference>
<dbReference type="Gene3D" id="2.60.40.60">
    <property type="entry name" value="Cadherins"/>
    <property type="match status" value="2"/>
</dbReference>
<keyword evidence="3" id="KW-0677">Repeat</keyword>
<feature type="domain" description="Cadherin" evidence="11">
    <location>
        <begin position="11"/>
        <end position="121"/>
    </location>
</feature>
<dbReference type="CDD" id="cd11304">
    <property type="entry name" value="Cadherin_repeat"/>
    <property type="match status" value="2"/>
</dbReference>
<feature type="region of interest" description="Disordered" evidence="9">
    <location>
        <begin position="438"/>
        <end position="466"/>
    </location>
</feature>
<feature type="transmembrane region" description="Helical" evidence="10">
    <location>
        <begin position="341"/>
        <end position="369"/>
    </location>
</feature>
<keyword evidence="5 10" id="KW-1133">Transmembrane helix</keyword>
<dbReference type="SUPFAM" id="SSF49313">
    <property type="entry name" value="Cadherin-like"/>
    <property type="match status" value="2"/>
</dbReference>
<keyword evidence="6 10" id="KW-0472">Membrane</keyword>
<keyword evidence="7" id="KW-0325">Glycoprotein</keyword>
<feature type="non-terminal residue" evidence="12">
    <location>
        <position position="615"/>
    </location>
</feature>
<dbReference type="InterPro" id="IPR002126">
    <property type="entry name" value="Cadherin-like_dom"/>
</dbReference>
<feature type="region of interest" description="Disordered" evidence="9">
    <location>
        <begin position="488"/>
        <end position="615"/>
    </location>
</feature>
<dbReference type="InterPro" id="IPR050174">
    <property type="entry name" value="Protocadherin/Cadherin-CA"/>
</dbReference>
<evidence type="ECO:0000256" key="1">
    <source>
        <dbReference type="ARBA" id="ARBA00004167"/>
    </source>
</evidence>
<name>A0AA35WHR2_GEOBA</name>
<dbReference type="PROSITE" id="PS50268">
    <property type="entry name" value="CADHERIN_2"/>
    <property type="match status" value="2"/>
</dbReference>
<evidence type="ECO:0000259" key="11">
    <source>
        <dbReference type="PROSITE" id="PS50268"/>
    </source>
</evidence>
<dbReference type="InterPro" id="IPR015919">
    <property type="entry name" value="Cadherin-like_sf"/>
</dbReference>
<keyword evidence="4 8" id="KW-0106">Calcium</keyword>
<feature type="compositionally biased region" description="Polar residues" evidence="9">
    <location>
        <begin position="453"/>
        <end position="464"/>
    </location>
</feature>
<evidence type="ECO:0000256" key="10">
    <source>
        <dbReference type="SAM" id="Phobius"/>
    </source>
</evidence>
<gene>
    <name evidence="12" type="ORF">GBAR_LOCUS9209</name>
</gene>
<dbReference type="Pfam" id="PF00028">
    <property type="entry name" value="Cadherin"/>
    <property type="match status" value="1"/>
</dbReference>
<sequence length="615" mass="68617">IEDVDDNPPTFPEPPHYTIREDQSILTPFAVLQTEDRDTPENSDVFYSITGGETTEYFDVFSQTGQLYLNQLVDRETEVVHLLEITAQSFLGDASDCTELSCSVTTLTVSLIDVNDNTPQWSLREYIIGVNETTVPGTTIGRIEAQDADAEDFGLVWYRLTVPATPLVTLEEDTGVLRLNQSLDLLQFRVSPVFTAVAFDNRGSSPSSISMNVPVELVSVAEEYLVVLTISQSLAEVQADMNQLQRVVEMVPGARLSVYDIRESTASEEEAGGRVVKRQGPQTDVVLFGLSSDGGQLLTSQQTLDVISNNASVFGDMYTITTVKVFPVPASEEDSEDLDRLTLTIVVASVVVGVLLVVLFVTLCGCCWLQNRLKQKRKYYEPSHRSNRQGYRDERESVRYSTAEGVELYGDSELFRDSWGERGWGEEGEDMFRPKEVTMREGGRRNRDGGATDSGTRPWDSQNSEEVRRSVLYESKDFVMDVFEDSDVEDEGMEASPAVDLTAEGGEETEPQRSLGYSLEGEREEEDDMVPMLRPHSHLEDIQEAVEEEEEEEEGEWEDGTTGAEVWEEGEGGEEEGWGDEEEEPSPADMMTEEEARMLAGPYDDEGLLPDPLLF</sequence>
<protein>
    <submittedName>
        <fullName evidence="12">Cadherin-24</fullName>
    </submittedName>
</protein>
<dbReference type="GO" id="GO:0005886">
    <property type="term" value="C:plasma membrane"/>
    <property type="evidence" value="ECO:0007669"/>
    <property type="project" value="InterPro"/>
</dbReference>
<dbReference type="InterPro" id="IPR020894">
    <property type="entry name" value="Cadherin_CS"/>
</dbReference>
<dbReference type="AlphaFoldDB" id="A0AA35WHR2"/>
<dbReference type="EMBL" id="CASHTH010001390">
    <property type="protein sequence ID" value="CAI8014770.1"/>
    <property type="molecule type" value="Genomic_DNA"/>
</dbReference>
<dbReference type="PANTHER" id="PTHR24028:SF146">
    <property type="entry name" value="CADHERIN 96CB, ISOFORM D-RELATED"/>
    <property type="match status" value="1"/>
</dbReference>
<dbReference type="SMART" id="SM00112">
    <property type="entry name" value="CA"/>
    <property type="match status" value="2"/>
</dbReference>
<dbReference type="Proteomes" id="UP001174909">
    <property type="component" value="Unassembled WGS sequence"/>
</dbReference>
<evidence type="ECO:0000256" key="2">
    <source>
        <dbReference type="ARBA" id="ARBA00022692"/>
    </source>
</evidence>
<feature type="domain" description="Cadherin" evidence="11">
    <location>
        <begin position="122"/>
        <end position="234"/>
    </location>
</feature>
<reference evidence="12" key="1">
    <citation type="submission" date="2023-03" db="EMBL/GenBank/DDBJ databases">
        <authorList>
            <person name="Steffen K."/>
            <person name="Cardenas P."/>
        </authorList>
    </citation>
    <scope>NUCLEOTIDE SEQUENCE</scope>
</reference>
<comment type="subcellular location">
    <subcellularLocation>
        <location evidence="1">Membrane</location>
        <topology evidence="1">Single-pass membrane protein</topology>
    </subcellularLocation>
</comment>
<keyword evidence="13" id="KW-1185">Reference proteome</keyword>
<feature type="compositionally biased region" description="Acidic residues" evidence="9">
    <location>
        <begin position="542"/>
        <end position="559"/>
    </location>
</feature>
<feature type="compositionally biased region" description="Acidic residues" evidence="9">
    <location>
        <begin position="566"/>
        <end position="586"/>
    </location>
</feature>
<dbReference type="GO" id="GO:0007156">
    <property type="term" value="P:homophilic cell adhesion via plasma membrane adhesion molecules"/>
    <property type="evidence" value="ECO:0007669"/>
    <property type="project" value="InterPro"/>
</dbReference>
<feature type="compositionally biased region" description="Basic and acidic residues" evidence="9">
    <location>
        <begin position="438"/>
        <end position="450"/>
    </location>
</feature>
<evidence type="ECO:0000256" key="3">
    <source>
        <dbReference type="ARBA" id="ARBA00022737"/>
    </source>
</evidence>
<evidence type="ECO:0000256" key="5">
    <source>
        <dbReference type="ARBA" id="ARBA00022989"/>
    </source>
</evidence>
<dbReference type="GO" id="GO:0005509">
    <property type="term" value="F:calcium ion binding"/>
    <property type="evidence" value="ECO:0007669"/>
    <property type="project" value="UniProtKB-UniRule"/>
</dbReference>
<comment type="caution">
    <text evidence="12">The sequence shown here is derived from an EMBL/GenBank/DDBJ whole genome shotgun (WGS) entry which is preliminary data.</text>
</comment>
<evidence type="ECO:0000256" key="7">
    <source>
        <dbReference type="ARBA" id="ARBA00023180"/>
    </source>
</evidence>
<proteinExistence type="predicted"/>
<evidence type="ECO:0000256" key="4">
    <source>
        <dbReference type="ARBA" id="ARBA00022837"/>
    </source>
</evidence>
<evidence type="ECO:0000313" key="13">
    <source>
        <dbReference type="Proteomes" id="UP001174909"/>
    </source>
</evidence>
<keyword evidence="2 10" id="KW-0812">Transmembrane</keyword>
<organism evidence="12 13">
    <name type="scientific">Geodia barretti</name>
    <name type="common">Barrett's horny sponge</name>
    <dbReference type="NCBI Taxonomy" id="519541"/>
    <lineage>
        <taxon>Eukaryota</taxon>
        <taxon>Metazoa</taxon>
        <taxon>Porifera</taxon>
        <taxon>Demospongiae</taxon>
        <taxon>Heteroscleromorpha</taxon>
        <taxon>Tetractinellida</taxon>
        <taxon>Astrophorina</taxon>
        <taxon>Geodiidae</taxon>
        <taxon>Geodia</taxon>
    </lineage>
</organism>
<evidence type="ECO:0000256" key="6">
    <source>
        <dbReference type="ARBA" id="ARBA00023136"/>
    </source>
</evidence>
<accession>A0AA35WHR2</accession>